<protein>
    <recommendedName>
        <fullName evidence="3">Encoded protein</fullName>
    </recommendedName>
</protein>
<evidence type="ECO:0000313" key="2">
    <source>
        <dbReference type="Proteomes" id="UP000815325"/>
    </source>
</evidence>
<evidence type="ECO:0000313" key="1">
    <source>
        <dbReference type="EMBL" id="KAF5830538.1"/>
    </source>
</evidence>
<gene>
    <name evidence="1" type="ORF">DUNSADRAFT_14367</name>
</gene>
<keyword evidence="2" id="KW-1185">Reference proteome</keyword>
<name>A0ABQ7G7F9_DUNSA</name>
<sequence>MNLDLFITVGGVRPRAMMSAAFQGNTAAPGVASNSGLRGGFRPGATTSSALQGTAAVPGVAFGAGDAAGQIAYCTSRKSRMLRVCAELDLCQHV</sequence>
<accession>A0ABQ7G7F9</accession>
<evidence type="ECO:0008006" key="3">
    <source>
        <dbReference type="Google" id="ProtNLM"/>
    </source>
</evidence>
<proteinExistence type="predicted"/>
<dbReference type="EMBL" id="MU070031">
    <property type="protein sequence ID" value="KAF5830538.1"/>
    <property type="molecule type" value="Genomic_DNA"/>
</dbReference>
<reference evidence="1" key="1">
    <citation type="submission" date="2017-08" db="EMBL/GenBank/DDBJ databases">
        <authorList>
            <person name="Polle J.E."/>
            <person name="Barry K."/>
            <person name="Cushman J."/>
            <person name="Schmutz J."/>
            <person name="Tran D."/>
            <person name="Hathwaick L.T."/>
            <person name="Yim W.C."/>
            <person name="Jenkins J."/>
            <person name="Mckie-Krisberg Z.M."/>
            <person name="Prochnik S."/>
            <person name="Lindquist E."/>
            <person name="Dockter R.B."/>
            <person name="Adam C."/>
            <person name="Molina H."/>
            <person name="Bunkerborg J."/>
            <person name="Jin E."/>
            <person name="Buchheim M."/>
            <person name="Magnuson J."/>
        </authorList>
    </citation>
    <scope>NUCLEOTIDE SEQUENCE</scope>
    <source>
        <strain evidence="1">CCAP 19/18</strain>
    </source>
</reference>
<organism evidence="1 2">
    <name type="scientific">Dunaliella salina</name>
    <name type="common">Green alga</name>
    <name type="synonym">Protococcus salinus</name>
    <dbReference type="NCBI Taxonomy" id="3046"/>
    <lineage>
        <taxon>Eukaryota</taxon>
        <taxon>Viridiplantae</taxon>
        <taxon>Chlorophyta</taxon>
        <taxon>core chlorophytes</taxon>
        <taxon>Chlorophyceae</taxon>
        <taxon>CS clade</taxon>
        <taxon>Chlamydomonadales</taxon>
        <taxon>Dunaliellaceae</taxon>
        <taxon>Dunaliella</taxon>
    </lineage>
</organism>
<comment type="caution">
    <text evidence="1">The sequence shown here is derived from an EMBL/GenBank/DDBJ whole genome shotgun (WGS) entry which is preliminary data.</text>
</comment>
<dbReference type="Proteomes" id="UP000815325">
    <property type="component" value="Unassembled WGS sequence"/>
</dbReference>